<protein>
    <submittedName>
        <fullName evidence="2">Uncharacterized protein</fullName>
    </submittedName>
</protein>
<organism evidence="1 2">
    <name type="scientific">Romanomermis culicivorax</name>
    <name type="common">Nematode worm</name>
    <dbReference type="NCBI Taxonomy" id="13658"/>
    <lineage>
        <taxon>Eukaryota</taxon>
        <taxon>Metazoa</taxon>
        <taxon>Ecdysozoa</taxon>
        <taxon>Nematoda</taxon>
        <taxon>Enoplea</taxon>
        <taxon>Dorylaimia</taxon>
        <taxon>Mermithida</taxon>
        <taxon>Mermithoidea</taxon>
        <taxon>Mermithidae</taxon>
        <taxon>Romanomermis</taxon>
    </lineage>
</organism>
<evidence type="ECO:0000313" key="2">
    <source>
        <dbReference type="WBParaSite" id="nRc.2.0.1.t43772-RA"/>
    </source>
</evidence>
<accession>A0A915KXU2</accession>
<name>A0A915KXU2_ROMCU</name>
<proteinExistence type="predicted"/>
<keyword evidence="1" id="KW-1185">Reference proteome</keyword>
<dbReference type="AlphaFoldDB" id="A0A915KXU2"/>
<dbReference type="Proteomes" id="UP000887565">
    <property type="component" value="Unplaced"/>
</dbReference>
<sequence length="63" mass="7545">RSEGGWKTALEYEHDELAEDDEDEHLLSLWRKLEYFNVQNLKKSVPFWRSIQASQDHINILSE</sequence>
<reference evidence="2" key="1">
    <citation type="submission" date="2022-11" db="UniProtKB">
        <authorList>
            <consortium name="WormBaseParasite"/>
        </authorList>
    </citation>
    <scope>IDENTIFICATION</scope>
</reference>
<dbReference type="WBParaSite" id="nRc.2.0.1.t43772-RA">
    <property type="protein sequence ID" value="nRc.2.0.1.t43772-RA"/>
    <property type="gene ID" value="nRc.2.0.1.g43772"/>
</dbReference>
<evidence type="ECO:0000313" key="1">
    <source>
        <dbReference type="Proteomes" id="UP000887565"/>
    </source>
</evidence>